<evidence type="ECO:0000313" key="1">
    <source>
        <dbReference type="EMBL" id="EHJ07916.1"/>
    </source>
</evidence>
<accession>G5JIR3</accession>
<comment type="caution">
    <text evidence="1">The sequence shown here is derived from an EMBL/GenBank/DDBJ whole genome shotgun (WGS) entry which is preliminary data.</text>
</comment>
<dbReference type="OrthoDB" id="2395954at2"/>
<keyword evidence="2" id="KW-1185">Reference proteome</keyword>
<proteinExistence type="predicted"/>
<dbReference type="AlphaFoldDB" id="G5JIR3"/>
<gene>
    <name evidence="1" type="ORF">SS7213T_06756</name>
</gene>
<dbReference type="RefSeq" id="WP_002463923.1">
    <property type="nucleotide sequence ID" value="NZ_AEUN01000414.1"/>
</dbReference>
<evidence type="ECO:0008006" key="3">
    <source>
        <dbReference type="Google" id="ProtNLM"/>
    </source>
</evidence>
<organism evidence="1 2">
    <name type="scientific">Staphylococcus simiae CCM 7213 = CCUG 51256</name>
    <dbReference type="NCBI Taxonomy" id="911238"/>
    <lineage>
        <taxon>Bacteria</taxon>
        <taxon>Bacillati</taxon>
        <taxon>Bacillota</taxon>
        <taxon>Bacilli</taxon>
        <taxon>Bacillales</taxon>
        <taxon>Staphylococcaceae</taxon>
        <taxon>Staphylococcus</taxon>
    </lineage>
</organism>
<dbReference type="Proteomes" id="UP000005413">
    <property type="component" value="Unassembled WGS sequence"/>
</dbReference>
<reference evidence="1 2" key="1">
    <citation type="journal article" date="2012" name="BMC Genomics">
        <title>Comparative genomic analysis of the genus Staphylococcus including Staphylococcus aureus and its newly described sister species Staphylococcus simiae.</title>
        <authorList>
            <person name="Suzuki H."/>
            <person name="Lefebure T."/>
            <person name="Pavinski Bitar P."/>
            <person name="Stanhope M.J."/>
        </authorList>
    </citation>
    <scope>NUCLEOTIDE SEQUENCE [LARGE SCALE GENOMIC DNA]</scope>
    <source>
        <strain evidence="1 2">CCM 7213</strain>
    </source>
</reference>
<dbReference type="PATRIC" id="fig|911238.3.peg.1153"/>
<dbReference type="EMBL" id="AEUN01000414">
    <property type="protein sequence ID" value="EHJ07916.1"/>
    <property type="molecule type" value="Genomic_DNA"/>
</dbReference>
<evidence type="ECO:0000313" key="2">
    <source>
        <dbReference type="Proteomes" id="UP000005413"/>
    </source>
</evidence>
<sequence>MNHLTQEQKYTMAKFYKLYMERSNEGQSEAQANFFDDAQTAHDQFFCDRNYDDFVHNCKILIDHGYLKGDVKNDNINNIKVTTKTFIEIEQSFS</sequence>
<protein>
    <recommendedName>
        <fullName evidence="3">Phage protein</fullName>
    </recommendedName>
</protein>
<name>G5JIR3_9STAP</name>